<comment type="caution">
    <text evidence="11">The sequence shown here is derived from an EMBL/GenBank/DDBJ whole genome shotgun (WGS) entry which is preliminary data.</text>
</comment>
<evidence type="ECO:0000256" key="2">
    <source>
        <dbReference type="ARBA" id="ARBA00006285"/>
    </source>
</evidence>
<evidence type="ECO:0000259" key="10">
    <source>
        <dbReference type="Pfam" id="PF14845"/>
    </source>
</evidence>
<proteinExistence type="inferred from homology"/>
<evidence type="ECO:0000256" key="1">
    <source>
        <dbReference type="ARBA" id="ARBA00001231"/>
    </source>
</evidence>
<name>A0AAN9TWR4_9HEMI</name>
<sequence length="596" mass="67829">MGITEHQKLVRYISAARRVEELRLISLLAQTWDCVDGICVESKELNTSSTGFHQTLDVCRLTCGPYGSLWPRPTKIVEMTNERVVIHPEDIRFEINEPVKEKAPDNFKELVNGMCEILVEDLKKMCGNMCTGDVDSRLLVKISIRNTETDLTWNTDESYSLQVENTGPMTTASIQGKTAYGARHGLQTLSQLMTVVSHLNTAFITMIKQAFITDAPVYPHRGLLIDTSRHFLNTDTIKRTIDGMAQSKLNVLHWHATDTHSFPLKLPRVPELAKYGAYSNEETYSVDDIRELISYGRKRGVRIILEIDSPSHAGNGWQWGPEAGLGNLAVCVNQMPWRSYCIQPPCGTLNPINPNTYKILGLLYKDLLQIFPKGEIFHMGGDELKVSCWNSTAEIVDFMRGEGLGREMDDFIQVWSYFHNKAKHVLDNASGNENPSILWTSQLTNPENVEQYLDKNKFVIQAWTETSDDVIEELLAKGYKMIISTKNAWYLDHGFWGNTVYYKWDRVYDNQIPLPSRGVYGGEVCMWGEYVDDSAIDAKIWPRAAAVAERLWSNPSSRKSTVIYRLLQQRRRLIQLGIKAEAILPEWCENNEGMCE</sequence>
<evidence type="ECO:0000256" key="4">
    <source>
        <dbReference type="ARBA" id="ARBA00022801"/>
    </source>
</evidence>
<dbReference type="InterPro" id="IPR015883">
    <property type="entry name" value="Glyco_hydro_20_cat"/>
</dbReference>
<dbReference type="Gene3D" id="3.20.20.80">
    <property type="entry name" value="Glycosidases"/>
    <property type="match status" value="1"/>
</dbReference>
<feature type="domain" description="Beta-hexosaminidase eukaryotic type N-terminal" evidence="10">
    <location>
        <begin position="69"/>
        <end position="192"/>
    </location>
</feature>
<gene>
    <name evidence="11" type="ORF">V9T40_002214</name>
</gene>
<dbReference type="Proteomes" id="UP001367676">
    <property type="component" value="Unassembled WGS sequence"/>
</dbReference>
<reference evidence="11 12" key="1">
    <citation type="submission" date="2024-03" db="EMBL/GenBank/DDBJ databases">
        <title>Adaptation during the transition from Ophiocordyceps entomopathogen to insect associate is accompanied by gene loss and intensified selection.</title>
        <authorList>
            <person name="Ward C.M."/>
            <person name="Onetto C.A."/>
            <person name="Borneman A.R."/>
        </authorList>
    </citation>
    <scope>NUCLEOTIDE SEQUENCE [LARGE SCALE GENOMIC DNA]</scope>
    <source>
        <strain evidence="11">AWRI1</strain>
        <tissue evidence="11">Single Adult Female</tissue>
    </source>
</reference>
<organism evidence="11 12">
    <name type="scientific">Parthenolecanium corni</name>
    <dbReference type="NCBI Taxonomy" id="536013"/>
    <lineage>
        <taxon>Eukaryota</taxon>
        <taxon>Metazoa</taxon>
        <taxon>Ecdysozoa</taxon>
        <taxon>Arthropoda</taxon>
        <taxon>Hexapoda</taxon>
        <taxon>Insecta</taxon>
        <taxon>Pterygota</taxon>
        <taxon>Neoptera</taxon>
        <taxon>Paraneoptera</taxon>
        <taxon>Hemiptera</taxon>
        <taxon>Sternorrhyncha</taxon>
        <taxon>Coccoidea</taxon>
        <taxon>Coccidae</taxon>
        <taxon>Parthenolecanium</taxon>
    </lineage>
</organism>
<evidence type="ECO:0000256" key="5">
    <source>
        <dbReference type="ARBA" id="ARBA00023180"/>
    </source>
</evidence>
<comment type="similarity">
    <text evidence="2 7">Belongs to the glycosyl hydrolase 20 family.</text>
</comment>
<evidence type="ECO:0000259" key="9">
    <source>
        <dbReference type="Pfam" id="PF00728"/>
    </source>
</evidence>
<keyword evidence="3" id="KW-0732">Signal</keyword>
<dbReference type="PIRSF" id="PIRSF001093">
    <property type="entry name" value="B-hxosamndse_ab_euk"/>
    <property type="match status" value="1"/>
</dbReference>
<dbReference type="EC" id="3.2.1.52" evidence="7"/>
<evidence type="ECO:0000256" key="3">
    <source>
        <dbReference type="ARBA" id="ARBA00022729"/>
    </source>
</evidence>
<dbReference type="Pfam" id="PF14845">
    <property type="entry name" value="Glycohydro_20b2"/>
    <property type="match status" value="1"/>
</dbReference>
<dbReference type="PANTHER" id="PTHR22600:SF42">
    <property type="entry name" value="BETA-N-ACETYLHEXOSAMINIDASE"/>
    <property type="match status" value="1"/>
</dbReference>
<protein>
    <recommendedName>
        <fullName evidence="7">Beta-hexosaminidase</fullName>
        <ecNumber evidence="7">3.2.1.52</ecNumber>
    </recommendedName>
</protein>
<feature type="active site" description="Proton donor" evidence="8">
    <location>
        <position position="383"/>
    </location>
</feature>
<dbReference type="FunFam" id="3.20.20.80:FF:000063">
    <property type="entry name" value="Beta-hexosaminidase"/>
    <property type="match status" value="1"/>
</dbReference>
<evidence type="ECO:0000313" key="11">
    <source>
        <dbReference type="EMBL" id="KAK7590601.1"/>
    </source>
</evidence>
<dbReference type="GO" id="GO:0030203">
    <property type="term" value="P:glycosaminoglycan metabolic process"/>
    <property type="evidence" value="ECO:0007669"/>
    <property type="project" value="TreeGrafter"/>
</dbReference>
<evidence type="ECO:0000256" key="7">
    <source>
        <dbReference type="PIRNR" id="PIRNR001093"/>
    </source>
</evidence>
<accession>A0AAN9TWR4</accession>
<evidence type="ECO:0000256" key="6">
    <source>
        <dbReference type="ARBA" id="ARBA00023295"/>
    </source>
</evidence>
<keyword evidence="12" id="KW-1185">Reference proteome</keyword>
<keyword evidence="5" id="KW-0325">Glycoprotein</keyword>
<dbReference type="InterPro" id="IPR017853">
    <property type="entry name" value="GH"/>
</dbReference>
<dbReference type="PRINTS" id="PR00738">
    <property type="entry name" value="GLHYDRLASE20"/>
</dbReference>
<comment type="catalytic activity">
    <reaction evidence="1 7">
        <text>Hydrolysis of terminal non-reducing N-acetyl-D-hexosamine residues in N-acetyl-beta-D-hexosaminides.</text>
        <dbReference type="EC" id="3.2.1.52"/>
    </reaction>
</comment>
<dbReference type="Pfam" id="PF00728">
    <property type="entry name" value="Glyco_hydro_20"/>
    <property type="match status" value="1"/>
</dbReference>
<dbReference type="SUPFAM" id="SSF51445">
    <property type="entry name" value="(Trans)glycosidases"/>
    <property type="match status" value="1"/>
</dbReference>
<dbReference type="Gene3D" id="3.30.379.10">
    <property type="entry name" value="Chitobiase/beta-hexosaminidase domain 2-like"/>
    <property type="match status" value="1"/>
</dbReference>
<evidence type="ECO:0000313" key="12">
    <source>
        <dbReference type="Proteomes" id="UP001367676"/>
    </source>
</evidence>
<keyword evidence="6 7" id="KW-0326">Glycosidase</keyword>
<dbReference type="InterPro" id="IPR029018">
    <property type="entry name" value="Hex-like_dom2"/>
</dbReference>
<dbReference type="CDD" id="cd06562">
    <property type="entry name" value="GH20_HexA_HexB-like"/>
    <property type="match status" value="1"/>
</dbReference>
<dbReference type="InterPro" id="IPR025705">
    <property type="entry name" value="Beta_hexosaminidase_sua/sub"/>
</dbReference>
<dbReference type="SUPFAM" id="SSF55545">
    <property type="entry name" value="beta-N-acetylhexosaminidase-like domain"/>
    <property type="match status" value="1"/>
</dbReference>
<dbReference type="PANTHER" id="PTHR22600">
    <property type="entry name" value="BETA-HEXOSAMINIDASE"/>
    <property type="match status" value="1"/>
</dbReference>
<dbReference type="InterPro" id="IPR029019">
    <property type="entry name" value="HEX_eukaryotic_N"/>
</dbReference>
<keyword evidence="4 7" id="KW-0378">Hydrolase</keyword>
<dbReference type="GO" id="GO:0005886">
    <property type="term" value="C:plasma membrane"/>
    <property type="evidence" value="ECO:0007669"/>
    <property type="project" value="TreeGrafter"/>
</dbReference>
<evidence type="ECO:0000256" key="8">
    <source>
        <dbReference type="PIRSR" id="PIRSR001093-1"/>
    </source>
</evidence>
<dbReference type="EMBL" id="JBBCAQ010000022">
    <property type="protein sequence ID" value="KAK7590601.1"/>
    <property type="molecule type" value="Genomic_DNA"/>
</dbReference>
<feature type="domain" description="Glycoside hydrolase family 20 catalytic" evidence="9">
    <location>
        <begin position="218"/>
        <end position="554"/>
    </location>
</feature>
<dbReference type="GO" id="GO:0005975">
    <property type="term" value="P:carbohydrate metabolic process"/>
    <property type="evidence" value="ECO:0007669"/>
    <property type="project" value="InterPro"/>
</dbReference>
<dbReference type="GO" id="GO:0016231">
    <property type="term" value="F:beta-N-acetylglucosaminidase activity"/>
    <property type="evidence" value="ECO:0007669"/>
    <property type="project" value="TreeGrafter"/>
</dbReference>
<dbReference type="AlphaFoldDB" id="A0AAN9TWR4"/>